<gene>
    <name evidence="8" type="ORF">SLS56_006792</name>
</gene>
<reference evidence="8 9" key="1">
    <citation type="submission" date="2024-02" db="EMBL/GenBank/DDBJ databases">
        <title>De novo assembly and annotation of 12 fungi associated with fruit tree decline syndrome in Ontario, Canada.</title>
        <authorList>
            <person name="Sulman M."/>
            <person name="Ellouze W."/>
            <person name="Ilyukhin E."/>
        </authorList>
    </citation>
    <scope>NUCLEOTIDE SEQUENCE [LARGE SCALE GENOMIC DNA]</scope>
    <source>
        <strain evidence="8 9">M1-105</strain>
    </source>
</reference>
<evidence type="ECO:0000256" key="4">
    <source>
        <dbReference type="ARBA" id="ARBA00022824"/>
    </source>
</evidence>
<dbReference type="Gene3D" id="3.40.50.1820">
    <property type="entry name" value="alpha/beta hydrolase"/>
    <property type="match status" value="1"/>
</dbReference>
<evidence type="ECO:0000256" key="3">
    <source>
        <dbReference type="ARBA" id="ARBA00004370"/>
    </source>
</evidence>
<dbReference type="PANTHER" id="PTHR48182:SF2">
    <property type="entry name" value="PROTEIN SERAC1"/>
    <property type="match status" value="1"/>
</dbReference>
<evidence type="ECO:0000256" key="5">
    <source>
        <dbReference type="ARBA" id="ARBA00023128"/>
    </source>
</evidence>
<evidence type="ECO:0000313" key="9">
    <source>
        <dbReference type="Proteomes" id="UP001521116"/>
    </source>
</evidence>
<comment type="caution">
    <text evidence="8">The sequence shown here is derived from an EMBL/GenBank/DDBJ whole genome shotgun (WGS) entry which is preliminary data.</text>
</comment>
<dbReference type="InterPro" id="IPR052374">
    <property type="entry name" value="SERAC1"/>
</dbReference>
<name>A0ABR3SPU7_9PEZI</name>
<dbReference type="EMBL" id="JAJVDC020000081">
    <property type="protein sequence ID" value="KAL1626481.1"/>
    <property type="molecule type" value="Genomic_DNA"/>
</dbReference>
<evidence type="ECO:0000256" key="1">
    <source>
        <dbReference type="ARBA" id="ARBA00004173"/>
    </source>
</evidence>
<evidence type="ECO:0000256" key="2">
    <source>
        <dbReference type="ARBA" id="ARBA00004240"/>
    </source>
</evidence>
<dbReference type="SUPFAM" id="SSF53474">
    <property type="entry name" value="alpha/beta-Hydrolases"/>
    <property type="match status" value="1"/>
</dbReference>
<evidence type="ECO:0000313" key="8">
    <source>
        <dbReference type="EMBL" id="KAL1626481.1"/>
    </source>
</evidence>
<protein>
    <recommendedName>
        <fullName evidence="10">DUF676 domain-containing protein</fullName>
    </recommendedName>
</protein>
<evidence type="ECO:0000256" key="6">
    <source>
        <dbReference type="ARBA" id="ARBA00023136"/>
    </source>
</evidence>
<dbReference type="InterPro" id="IPR029058">
    <property type="entry name" value="AB_hydrolase_fold"/>
</dbReference>
<comment type="subcellular location">
    <subcellularLocation>
        <location evidence="2">Endoplasmic reticulum</location>
    </subcellularLocation>
    <subcellularLocation>
        <location evidence="3">Membrane</location>
    </subcellularLocation>
    <subcellularLocation>
        <location evidence="1">Mitochondrion</location>
    </subcellularLocation>
</comment>
<evidence type="ECO:0000256" key="7">
    <source>
        <dbReference type="SAM" id="MobiDB-lite"/>
    </source>
</evidence>
<dbReference type="PANTHER" id="PTHR48182">
    <property type="entry name" value="PROTEIN SERAC1"/>
    <property type="match status" value="1"/>
</dbReference>
<evidence type="ECO:0008006" key="10">
    <source>
        <dbReference type="Google" id="ProtNLM"/>
    </source>
</evidence>
<keyword evidence="5" id="KW-0496">Mitochondrion</keyword>
<organism evidence="8 9">
    <name type="scientific">Neofusicoccum ribis</name>
    <dbReference type="NCBI Taxonomy" id="45134"/>
    <lineage>
        <taxon>Eukaryota</taxon>
        <taxon>Fungi</taxon>
        <taxon>Dikarya</taxon>
        <taxon>Ascomycota</taxon>
        <taxon>Pezizomycotina</taxon>
        <taxon>Dothideomycetes</taxon>
        <taxon>Dothideomycetes incertae sedis</taxon>
        <taxon>Botryosphaeriales</taxon>
        <taxon>Botryosphaeriaceae</taxon>
        <taxon>Neofusicoccum</taxon>
    </lineage>
</organism>
<sequence length="505" mass="57310">MEPFYIPVTDSDDDTDLELDDDFERFTPLHSAADDACDVDIIAITGLNGHAFGSFKGKDRGKMWLRDFLPKDYNRARIFTYGYRTREPSSQSITDLAITFNQLLKSLRRNSKPRPWIVISHSMGGILAKTAIKRMAESENRDLVDTYKSLRAVLFFGVPSDGMNIEALKPMFSDAAVRHLIETIDELRPIFLREIHDGFLKAVRKLTNFTSFNFYEAGLVRTLTKVKPKIGPFSLPTIRGDGELAKPVSELSATQGSLSDDYAKHRVFPVNRSHRDLVKFSSRNDEVYKTVVNCLEELEMDIPRQPEKPCALASNDSGLTEAESGKYGTDWKWTEKQLRDCLLEMLENVYVENKQELFLFIDAVDELGSGPDLELCPSIVNFLENKLRKLHIHICYSARYSKDPVKGAYEIEMGDENYKDIKSVVEANPTLSRLRRNGDELENLILERQQGSFLWVSTILKLVFQLSSQGKTYKTIIANVRTASHPLEDKPNGESDEDKEASPAV</sequence>
<accession>A0ABR3SPU7</accession>
<keyword evidence="9" id="KW-1185">Reference proteome</keyword>
<dbReference type="Proteomes" id="UP001521116">
    <property type="component" value="Unassembled WGS sequence"/>
</dbReference>
<keyword evidence="4" id="KW-0256">Endoplasmic reticulum</keyword>
<proteinExistence type="predicted"/>
<feature type="region of interest" description="Disordered" evidence="7">
    <location>
        <begin position="485"/>
        <end position="505"/>
    </location>
</feature>
<keyword evidence="6" id="KW-0472">Membrane</keyword>